<dbReference type="EMBL" id="JAHXDN010000004">
    <property type="protein sequence ID" value="MBW4709279.1"/>
    <property type="molecule type" value="Genomic_DNA"/>
</dbReference>
<dbReference type="Pfam" id="PF13561">
    <property type="entry name" value="adh_short_C2"/>
    <property type="match status" value="1"/>
</dbReference>
<evidence type="ECO:0000313" key="2">
    <source>
        <dbReference type="Proteomes" id="UP001138661"/>
    </source>
</evidence>
<reference evidence="1" key="1">
    <citation type="submission" date="2021-07" db="EMBL/GenBank/DDBJ databases">
        <title>Roseobacter insulae sp. nov., isolated from a tidal flat.</title>
        <authorList>
            <person name="Park S."/>
            <person name="Yoon J.-H."/>
        </authorList>
    </citation>
    <scope>NUCLEOTIDE SEQUENCE</scope>
    <source>
        <strain evidence="1">YSTF-M11</strain>
    </source>
</reference>
<dbReference type="Proteomes" id="UP001138661">
    <property type="component" value="Unassembled WGS sequence"/>
</dbReference>
<accession>A0A9X1FXN9</accession>
<sequence length="68" mass="7000">MVKGAFISDAGNKAILSRAPLGPYGAPSEIASVVSFPTSDDASSITGETICPDGGRRVLNYSVPMVEQ</sequence>
<name>A0A9X1FXN9_9RHOB</name>
<protein>
    <submittedName>
        <fullName evidence="1">SDR family oxidoreductase</fullName>
    </submittedName>
</protein>
<dbReference type="InterPro" id="IPR002347">
    <property type="entry name" value="SDR_fam"/>
</dbReference>
<evidence type="ECO:0000313" key="1">
    <source>
        <dbReference type="EMBL" id="MBW4709279.1"/>
    </source>
</evidence>
<dbReference type="AlphaFoldDB" id="A0A9X1FXN9"/>
<comment type="caution">
    <text evidence="1">The sequence shown here is derived from an EMBL/GenBank/DDBJ whole genome shotgun (WGS) entry which is preliminary data.</text>
</comment>
<keyword evidence="2" id="KW-1185">Reference proteome</keyword>
<gene>
    <name evidence="1" type="ORF">KX928_15920</name>
</gene>
<proteinExistence type="predicted"/>
<organism evidence="1 2">
    <name type="scientific">Roseobacter insulae</name>
    <dbReference type="NCBI Taxonomy" id="2859783"/>
    <lineage>
        <taxon>Bacteria</taxon>
        <taxon>Pseudomonadati</taxon>
        <taxon>Pseudomonadota</taxon>
        <taxon>Alphaproteobacteria</taxon>
        <taxon>Rhodobacterales</taxon>
        <taxon>Roseobacteraceae</taxon>
        <taxon>Roseobacter</taxon>
    </lineage>
</organism>